<evidence type="ECO:0000313" key="2">
    <source>
        <dbReference type="EMBL" id="KAK0513575.1"/>
    </source>
</evidence>
<feature type="region of interest" description="Disordered" evidence="1">
    <location>
        <begin position="1"/>
        <end position="23"/>
    </location>
</feature>
<accession>A0AA39R4A8</accession>
<feature type="compositionally biased region" description="Basic and acidic residues" evidence="1">
    <location>
        <begin position="1"/>
        <end position="10"/>
    </location>
</feature>
<evidence type="ECO:0000313" key="3">
    <source>
        <dbReference type="Proteomes" id="UP001166286"/>
    </source>
</evidence>
<organism evidence="2 3">
    <name type="scientific">Cladonia borealis</name>
    <dbReference type="NCBI Taxonomy" id="184061"/>
    <lineage>
        <taxon>Eukaryota</taxon>
        <taxon>Fungi</taxon>
        <taxon>Dikarya</taxon>
        <taxon>Ascomycota</taxon>
        <taxon>Pezizomycotina</taxon>
        <taxon>Lecanoromycetes</taxon>
        <taxon>OSLEUM clade</taxon>
        <taxon>Lecanoromycetidae</taxon>
        <taxon>Lecanorales</taxon>
        <taxon>Lecanorineae</taxon>
        <taxon>Cladoniaceae</taxon>
        <taxon>Cladonia</taxon>
    </lineage>
</organism>
<dbReference type="AlphaFoldDB" id="A0AA39R4A8"/>
<protein>
    <recommendedName>
        <fullName evidence="4">F-box domain-containing protein</fullName>
    </recommendedName>
</protein>
<proteinExistence type="predicted"/>
<keyword evidence="3" id="KW-1185">Reference proteome</keyword>
<dbReference type="SUPFAM" id="SSF81383">
    <property type="entry name" value="F-box domain"/>
    <property type="match status" value="1"/>
</dbReference>
<comment type="caution">
    <text evidence="2">The sequence shown here is derived from an EMBL/GenBank/DDBJ whole genome shotgun (WGS) entry which is preliminary data.</text>
</comment>
<sequence length="266" mass="31055">MADSQQKRQLEPSSPDSVTAELSSPESVTALSKVSAIPELFETILAHLPALEVLIHQRINSTWRNIIRKSSPLQEKLFFKCDLVIADVDNPWPSEDLLRLETNPFIQLLHKRQFLDRQNKRVHDHELGKLDYPEASWKKMYLTRPALCTIETFKKPREPWDKSSDSDFLVLVTQHDTIKMNHLRESCPAMYELVRFRQTHGIKMRHLQEMELSKVRLPTSRYCIRCIGALASDMEHKISPDDLPEQLRRLHSYTLGFCKSPWLTDR</sequence>
<evidence type="ECO:0008006" key="4">
    <source>
        <dbReference type="Google" id="ProtNLM"/>
    </source>
</evidence>
<dbReference type="InterPro" id="IPR036047">
    <property type="entry name" value="F-box-like_dom_sf"/>
</dbReference>
<name>A0AA39R4A8_9LECA</name>
<dbReference type="Proteomes" id="UP001166286">
    <property type="component" value="Unassembled WGS sequence"/>
</dbReference>
<reference evidence="2" key="1">
    <citation type="submission" date="2023-03" db="EMBL/GenBank/DDBJ databases">
        <title>Complete genome of Cladonia borealis.</title>
        <authorList>
            <person name="Park H."/>
        </authorList>
    </citation>
    <scope>NUCLEOTIDE SEQUENCE</scope>
    <source>
        <strain evidence="2">ANT050790</strain>
    </source>
</reference>
<evidence type="ECO:0000256" key="1">
    <source>
        <dbReference type="SAM" id="MobiDB-lite"/>
    </source>
</evidence>
<dbReference type="EMBL" id="JAFEKC020000007">
    <property type="protein sequence ID" value="KAK0513575.1"/>
    <property type="molecule type" value="Genomic_DNA"/>
</dbReference>
<gene>
    <name evidence="2" type="ORF">JMJ35_003939</name>
</gene>
<feature type="compositionally biased region" description="Polar residues" evidence="1">
    <location>
        <begin position="11"/>
        <end position="23"/>
    </location>
</feature>